<dbReference type="GO" id="GO:0003937">
    <property type="term" value="F:IMP cyclohydrolase activity"/>
    <property type="evidence" value="ECO:0007669"/>
    <property type="project" value="InterPro"/>
</dbReference>
<dbReference type="Pfam" id="PF02142">
    <property type="entry name" value="MGS"/>
    <property type="match status" value="1"/>
</dbReference>
<name>A0A7J7NWH7_9MAGN</name>
<proteinExistence type="inferred from homology"/>
<dbReference type="Gene3D" id="3.40.140.20">
    <property type="match status" value="1"/>
</dbReference>
<dbReference type="PROSITE" id="PS51855">
    <property type="entry name" value="MGS"/>
    <property type="match status" value="1"/>
</dbReference>
<protein>
    <recommendedName>
        <fullName evidence="8">MGS-like domain-containing protein</fullName>
    </recommendedName>
</protein>
<evidence type="ECO:0000313" key="9">
    <source>
        <dbReference type="EMBL" id="KAF6171546.1"/>
    </source>
</evidence>
<dbReference type="PANTHER" id="PTHR11692:SF0">
    <property type="entry name" value="BIFUNCTIONAL PURINE BIOSYNTHESIS PROTEIN ATIC"/>
    <property type="match status" value="1"/>
</dbReference>
<dbReference type="EMBL" id="JACGCM010000479">
    <property type="protein sequence ID" value="KAF6171546.1"/>
    <property type="molecule type" value="Genomic_DNA"/>
</dbReference>
<dbReference type="SMART" id="SM00798">
    <property type="entry name" value="AICARFT_IMPCHas"/>
    <property type="match status" value="1"/>
</dbReference>
<evidence type="ECO:0000256" key="7">
    <source>
        <dbReference type="ARBA" id="ARBA00023268"/>
    </source>
</evidence>
<organism evidence="9 10">
    <name type="scientific">Kingdonia uniflora</name>
    <dbReference type="NCBI Taxonomy" id="39325"/>
    <lineage>
        <taxon>Eukaryota</taxon>
        <taxon>Viridiplantae</taxon>
        <taxon>Streptophyta</taxon>
        <taxon>Embryophyta</taxon>
        <taxon>Tracheophyta</taxon>
        <taxon>Spermatophyta</taxon>
        <taxon>Magnoliopsida</taxon>
        <taxon>Ranunculales</taxon>
        <taxon>Circaeasteraceae</taxon>
        <taxon>Kingdonia</taxon>
    </lineage>
</organism>
<dbReference type="InterPro" id="IPR002695">
    <property type="entry name" value="PurH-like"/>
</dbReference>
<evidence type="ECO:0000256" key="2">
    <source>
        <dbReference type="ARBA" id="ARBA00004954"/>
    </source>
</evidence>
<dbReference type="Pfam" id="PF01808">
    <property type="entry name" value="AICARFT_IMPCHas"/>
    <property type="match status" value="1"/>
</dbReference>
<comment type="similarity">
    <text evidence="3">Belongs to the PurH family.</text>
</comment>
<comment type="caution">
    <text evidence="9">The sequence shown here is derived from an EMBL/GenBank/DDBJ whole genome shotgun (WGS) entry which is preliminary data.</text>
</comment>
<dbReference type="Proteomes" id="UP000541444">
    <property type="component" value="Unassembled WGS sequence"/>
</dbReference>
<dbReference type="AlphaFoldDB" id="A0A7J7NWH7"/>
<dbReference type="InterPro" id="IPR016193">
    <property type="entry name" value="Cytidine_deaminase-like"/>
</dbReference>
<sequence length="405" mass="44438">MLEFAATINSSHISYNRAICALRLRLCNSFRVTPYCSQPSSVLLRIPASSRSNITSIKAMAGAVVSTEKTGSHTLMSGNKQALISLSNKQDLAFLGNGLLDLGYTIVSTGGTASALEEAGISVSKVEQLTGFPEMLDGRVKTLHPNIHGGILARRDKNDHIEALNKHGIGSIDIVVVNLYPFYDKVSSTSGIAFEDGVENIDIGGPAMIRAAAKNHKDVLVVVDSQDYPALLDFLKGCEDDQNFRRKLAWKAFQHVASYDSAVSEWMWKQTVGDKFPPSLTVPLLLKSSLRYGENPHQKAAFYVNRSLAEVNAGGIATAIQHHGKVQGAPSNAFSQQGDPPLHSRFACIPVLGVVEQIWKEEDCDYANEMLQWENKGEKDVRLAISANRQEQEKEIERLLMRFPN</sequence>
<dbReference type="UniPathway" id="UPA00074">
    <property type="reaction ID" value="UER00133"/>
</dbReference>
<accession>A0A7J7NWH7</accession>
<dbReference type="SMART" id="SM00851">
    <property type="entry name" value="MGS"/>
    <property type="match status" value="1"/>
</dbReference>
<dbReference type="GO" id="GO:0005829">
    <property type="term" value="C:cytosol"/>
    <property type="evidence" value="ECO:0007669"/>
    <property type="project" value="TreeGrafter"/>
</dbReference>
<dbReference type="CDD" id="cd01421">
    <property type="entry name" value="IMPCH"/>
    <property type="match status" value="1"/>
</dbReference>
<feature type="domain" description="MGS-like" evidence="8">
    <location>
        <begin position="72"/>
        <end position="223"/>
    </location>
</feature>
<evidence type="ECO:0000256" key="3">
    <source>
        <dbReference type="ARBA" id="ARBA00007667"/>
    </source>
</evidence>
<comment type="pathway">
    <text evidence="2">Purine metabolism; IMP biosynthesis via de novo pathway; 5-formamido-1-(5-phospho-D-ribosyl)imidazole-4-carboxamide from 5-amino-1-(5-phospho-D-ribosyl)imidazole-4-carboxamide (10-formyl THF route): step 1/1.</text>
</comment>
<comment type="pathway">
    <text evidence="1">Purine metabolism; IMP biosynthesis via de novo pathway; IMP from 5-formamido-1-(5-phospho-D-ribosyl)imidazole-4-carboxamide: step 1/1.</text>
</comment>
<keyword evidence="10" id="KW-1185">Reference proteome</keyword>
<dbReference type="GO" id="GO:0006189">
    <property type="term" value="P:'de novo' IMP biosynthetic process"/>
    <property type="evidence" value="ECO:0007669"/>
    <property type="project" value="UniProtKB-UniPathway"/>
</dbReference>
<dbReference type="FunFam" id="3.40.50.1380:FF:000001">
    <property type="entry name" value="Bifunctional purine biosynthesis protein PurH"/>
    <property type="match status" value="1"/>
</dbReference>
<dbReference type="InterPro" id="IPR036914">
    <property type="entry name" value="MGS-like_dom_sf"/>
</dbReference>
<dbReference type="Gene3D" id="3.40.50.1380">
    <property type="entry name" value="Methylglyoxal synthase-like domain"/>
    <property type="match status" value="1"/>
</dbReference>
<keyword evidence="5" id="KW-0658">Purine biosynthesis</keyword>
<dbReference type="OrthoDB" id="6017153at2759"/>
<dbReference type="PANTHER" id="PTHR11692">
    <property type="entry name" value="BIFUNCTIONAL PURINE BIOSYNTHESIS PROTEIN PURH"/>
    <property type="match status" value="1"/>
</dbReference>
<keyword evidence="4" id="KW-0808">Transferase</keyword>
<dbReference type="GO" id="GO:0004643">
    <property type="term" value="F:phosphoribosylaminoimidazolecarboxamide formyltransferase activity"/>
    <property type="evidence" value="ECO:0007669"/>
    <property type="project" value="InterPro"/>
</dbReference>
<evidence type="ECO:0000256" key="4">
    <source>
        <dbReference type="ARBA" id="ARBA00022679"/>
    </source>
</evidence>
<evidence type="ECO:0000259" key="8">
    <source>
        <dbReference type="PROSITE" id="PS51855"/>
    </source>
</evidence>
<evidence type="ECO:0000256" key="5">
    <source>
        <dbReference type="ARBA" id="ARBA00022755"/>
    </source>
</evidence>
<evidence type="ECO:0000256" key="1">
    <source>
        <dbReference type="ARBA" id="ARBA00004844"/>
    </source>
</evidence>
<dbReference type="InterPro" id="IPR011607">
    <property type="entry name" value="MGS-like_dom"/>
</dbReference>
<reference evidence="9 10" key="1">
    <citation type="journal article" date="2020" name="IScience">
        <title>Genome Sequencing of the Endangered Kingdonia uniflora (Circaeasteraceae, Ranunculales) Reveals Potential Mechanisms of Evolutionary Specialization.</title>
        <authorList>
            <person name="Sun Y."/>
            <person name="Deng T."/>
            <person name="Zhang A."/>
            <person name="Moore M.J."/>
            <person name="Landis J.B."/>
            <person name="Lin N."/>
            <person name="Zhang H."/>
            <person name="Zhang X."/>
            <person name="Huang J."/>
            <person name="Zhang X."/>
            <person name="Sun H."/>
            <person name="Wang H."/>
        </authorList>
    </citation>
    <scope>NUCLEOTIDE SEQUENCE [LARGE SCALE GENOMIC DNA]</scope>
    <source>
        <strain evidence="9">TB1705</strain>
        <tissue evidence="9">Leaf</tissue>
    </source>
</reference>
<evidence type="ECO:0000313" key="10">
    <source>
        <dbReference type="Proteomes" id="UP000541444"/>
    </source>
</evidence>
<gene>
    <name evidence="9" type="ORF">GIB67_018070</name>
</gene>
<dbReference type="InterPro" id="IPR024051">
    <property type="entry name" value="AICAR_Tfase_dup_dom_sf"/>
</dbReference>
<keyword evidence="7" id="KW-0511">Multifunctional enzyme</keyword>
<dbReference type="SUPFAM" id="SSF53927">
    <property type="entry name" value="Cytidine deaminase-like"/>
    <property type="match status" value="1"/>
</dbReference>
<keyword evidence="6" id="KW-0378">Hydrolase</keyword>
<evidence type="ECO:0000256" key="6">
    <source>
        <dbReference type="ARBA" id="ARBA00022801"/>
    </source>
</evidence>
<dbReference type="SUPFAM" id="SSF52335">
    <property type="entry name" value="Methylglyoxal synthase-like"/>
    <property type="match status" value="1"/>
</dbReference>